<dbReference type="GO" id="GO:0009570">
    <property type="term" value="C:chloroplast stroma"/>
    <property type="evidence" value="ECO:0007669"/>
    <property type="project" value="TreeGrafter"/>
</dbReference>
<dbReference type="InterPro" id="IPR015424">
    <property type="entry name" value="PyrdxlP-dep_Trfase"/>
</dbReference>
<evidence type="ECO:0000256" key="2">
    <source>
        <dbReference type="ARBA" id="ARBA00008954"/>
    </source>
</evidence>
<dbReference type="Gene3D" id="3.40.640.10">
    <property type="entry name" value="Type I PLP-dependent aspartate aminotransferase-like (Major domain)"/>
    <property type="match status" value="1"/>
</dbReference>
<dbReference type="PANTHER" id="PTHR11986">
    <property type="entry name" value="AMINOTRANSFERASE CLASS III"/>
    <property type="match status" value="1"/>
</dbReference>
<organism evidence="5">
    <name type="scientific">Ananas comosus var. bracteatus</name>
    <name type="common">red pineapple</name>
    <dbReference type="NCBI Taxonomy" id="296719"/>
    <lineage>
        <taxon>Eukaryota</taxon>
        <taxon>Viridiplantae</taxon>
        <taxon>Streptophyta</taxon>
        <taxon>Embryophyta</taxon>
        <taxon>Tracheophyta</taxon>
        <taxon>Spermatophyta</taxon>
        <taxon>Magnoliopsida</taxon>
        <taxon>Liliopsida</taxon>
        <taxon>Poales</taxon>
        <taxon>Bromeliaceae</taxon>
        <taxon>Bromelioideae</taxon>
        <taxon>Ananas</taxon>
    </lineage>
</organism>
<evidence type="ECO:0000313" key="5">
    <source>
        <dbReference type="EMBL" id="CAD1841955.1"/>
    </source>
</evidence>
<dbReference type="GO" id="GO:0008483">
    <property type="term" value="F:transaminase activity"/>
    <property type="evidence" value="ECO:0007669"/>
    <property type="project" value="UniProtKB-KW"/>
</dbReference>
<dbReference type="Pfam" id="PF00202">
    <property type="entry name" value="Aminotran_3"/>
    <property type="match status" value="1"/>
</dbReference>
<dbReference type="PANTHER" id="PTHR11986:SF79">
    <property type="entry name" value="ACETYLORNITHINE AMINOTRANSFERASE, MITOCHONDRIAL"/>
    <property type="match status" value="1"/>
</dbReference>
<evidence type="ECO:0000256" key="4">
    <source>
        <dbReference type="ARBA" id="ARBA00022679"/>
    </source>
</evidence>
<comment type="similarity">
    <text evidence="2">Belongs to the class-III pyridoxal-phosphate-dependent aminotransferase family.</text>
</comment>
<gene>
    <name evidence="5" type="ORF">CB5_LOCUS25166</name>
</gene>
<dbReference type="InterPro" id="IPR005814">
    <property type="entry name" value="Aminotrans_3"/>
</dbReference>
<name>A0A6V7QGI8_ANACO</name>
<keyword evidence="4" id="KW-0808">Transferase</keyword>
<accession>A0A6V7QGI8</accession>
<dbReference type="AlphaFoldDB" id="A0A6V7QGI8"/>
<protein>
    <submittedName>
        <fullName evidence="5">Uncharacterized protein</fullName>
    </submittedName>
</protein>
<reference evidence="5" key="1">
    <citation type="submission" date="2020-07" db="EMBL/GenBank/DDBJ databases">
        <authorList>
            <person name="Lin J."/>
        </authorList>
    </citation>
    <scope>NUCLEOTIDE SEQUENCE</scope>
</reference>
<dbReference type="EMBL" id="LR862135">
    <property type="protein sequence ID" value="CAD1841955.1"/>
    <property type="molecule type" value="Genomic_DNA"/>
</dbReference>
<comment type="cofactor">
    <cofactor evidence="1">
        <name>pyridoxal 5'-phosphate</name>
        <dbReference type="ChEBI" id="CHEBI:597326"/>
    </cofactor>
</comment>
<dbReference type="InterPro" id="IPR050103">
    <property type="entry name" value="Class-III_PLP-dep_AT"/>
</dbReference>
<dbReference type="GO" id="GO:0042802">
    <property type="term" value="F:identical protein binding"/>
    <property type="evidence" value="ECO:0007669"/>
    <property type="project" value="TreeGrafter"/>
</dbReference>
<evidence type="ECO:0000256" key="1">
    <source>
        <dbReference type="ARBA" id="ARBA00001933"/>
    </source>
</evidence>
<sequence length="150" mass="16837">MKYFCLRLLLQSVSWNAPLRTACSSQTLELKRMKLPSTFQESSKRFVHQVPATEFVAFTRSFHGTTMGALALTSEERFHEPFELVMPGVTFVQYGSIEEAKRTIRKGKTAAVFVEPVQGEGGIYTATKDFLQALRTFCDDAGALLVFDEV</sequence>
<dbReference type="GO" id="GO:0030170">
    <property type="term" value="F:pyridoxal phosphate binding"/>
    <property type="evidence" value="ECO:0007669"/>
    <property type="project" value="InterPro"/>
</dbReference>
<evidence type="ECO:0000256" key="3">
    <source>
        <dbReference type="ARBA" id="ARBA00022576"/>
    </source>
</evidence>
<dbReference type="InterPro" id="IPR015421">
    <property type="entry name" value="PyrdxlP-dep_Trfase_major"/>
</dbReference>
<dbReference type="SUPFAM" id="SSF53383">
    <property type="entry name" value="PLP-dependent transferases"/>
    <property type="match status" value="1"/>
</dbReference>
<proteinExistence type="inferred from homology"/>
<keyword evidence="3" id="KW-0032">Aminotransferase</keyword>